<keyword evidence="2" id="KW-1185">Reference proteome</keyword>
<gene>
    <name evidence="1" type="ORF">LX81_02623</name>
</gene>
<accession>A0A2W7N3T3</accession>
<dbReference type="EMBL" id="QKZL01000011">
    <property type="protein sequence ID" value="PZX15035.1"/>
    <property type="molecule type" value="Genomic_DNA"/>
</dbReference>
<dbReference type="Proteomes" id="UP000248916">
    <property type="component" value="Unassembled WGS sequence"/>
</dbReference>
<sequence>MMGLKEIAKLVVASVAPKPAPAAPRGREKRVSRVDIKALLDRELGSLPPLAE</sequence>
<evidence type="ECO:0000313" key="2">
    <source>
        <dbReference type="Proteomes" id="UP000248916"/>
    </source>
</evidence>
<evidence type="ECO:0000313" key="1">
    <source>
        <dbReference type="EMBL" id="PZX15035.1"/>
    </source>
</evidence>
<proteinExistence type="predicted"/>
<dbReference type="RefSeq" id="WP_170133934.1">
    <property type="nucleotide sequence ID" value="NZ_QKZL01000011.1"/>
</dbReference>
<reference evidence="1 2" key="1">
    <citation type="submission" date="2018-06" db="EMBL/GenBank/DDBJ databases">
        <title>Genomic Encyclopedia of Archaeal and Bacterial Type Strains, Phase II (KMG-II): from individual species to whole genera.</title>
        <authorList>
            <person name="Goeker M."/>
        </authorList>
    </citation>
    <scope>NUCLEOTIDE SEQUENCE [LARGE SCALE GENOMIC DNA]</scope>
    <source>
        <strain evidence="1 2">DSM 22009</strain>
    </source>
</reference>
<organism evidence="1 2">
    <name type="scientific">Palleronia aestuarii</name>
    <dbReference type="NCBI Taxonomy" id="568105"/>
    <lineage>
        <taxon>Bacteria</taxon>
        <taxon>Pseudomonadati</taxon>
        <taxon>Pseudomonadota</taxon>
        <taxon>Alphaproteobacteria</taxon>
        <taxon>Rhodobacterales</taxon>
        <taxon>Roseobacteraceae</taxon>
        <taxon>Palleronia</taxon>
    </lineage>
</organism>
<name>A0A2W7N3T3_9RHOB</name>
<protein>
    <submittedName>
        <fullName evidence="1">Uncharacterized protein</fullName>
    </submittedName>
</protein>
<dbReference type="AlphaFoldDB" id="A0A2W7N3T3"/>
<comment type="caution">
    <text evidence="1">The sequence shown here is derived from an EMBL/GenBank/DDBJ whole genome shotgun (WGS) entry which is preliminary data.</text>
</comment>